<accession>A0A8T9ELC0</accession>
<reference evidence="2" key="1">
    <citation type="submission" date="2020-10" db="EMBL/GenBank/DDBJ databases">
        <authorList>
            <person name="Chen L."/>
            <person name="Yang Q."/>
            <person name="Chang Z."/>
        </authorList>
    </citation>
    <scope>NUCLEOTIDE SEQUENCE</scope>
</reference>
<dbReference type="Gene3D" id="1.10.2080.10">
    <property type="entry name" value="Insect odorant-binding protein A10/Ejaculatory bulb-specific protein 3"/>
    <property type="match status" value="1"/>
</dbReference>
<dbReference type="Pfam" id="PF03392">
    <property type="entry name" value="OS-D"/>
    <property type="match status" value="1"/>
</dbReference>
<dbReference type="InterPro" id="IPR005055">
    <property type="entry name" value="A10/PebIII"/>
</dbReference>
<protein>
    <submittedName>
        <fullName evidence="2">Chemosensory protein 1</fullName>
    </submittedName>
</protein>
<dbReference type="PANTHER" id="PTHR11257:SF13">
    <property type="entry name" value="GEO07322P1"/>
    <property type="match status" value="1"/>
</dbReference>
<dbReference type="EMBL" id="MW183311">
    <property type="protein sequence ID" value="UNG39395.1"/>
    <property type="molecule type" value="mRNA"/>
</dbReference>
<sequence>MNWIIFIAVICLAAVSAAELYTDRYDDLNVDEIMQNKRLMDAYMNCVLGKGKCTAEGKALKAHIQDAIQSSCAKCTEKQRQKSRKVVNHVRANEKNYWQQLKTKYDPEEVYKSNYETFLANND</sequence>
<evidence type="ECO:0000256" key="1">
    <source>
        <dbReference type="SAM" id="SignalP"/>
    </source>
</evidence>
<proteinExistence type="evidence at transcript level"/>
<gene>
    <name evidence="2" type="primary">CSP1</name>
</gene>
<name>A0A8T9ELC0_APOCI</name>
<feature type="chain" id="PRO_5035941353" evidence="1">
    <location>
        <begin position="18"/>
        <end position="123"/>
    </location>
</feature>
<dbReference type="SUPFAM" id="SSF100910">
    <property type="entry name" value="Chemosensory protein Csp2"/>
    <property type="match status" value="1"/>
</dbReference>
<dbReference type="PANTHER" id="PTHR11257">
    <property type="entry name" value="CHEMOSENSORY PROTEIN-RELATED"/>
    <property type="match status" value="1"/>
</dbReference>
<dbReference type="AlphaFoldDB" id="A0A8T9ELC0"/>
<keyword evidence="1" id="KW-0732">Signal</keyword>
<organism evidence="2">
    <name type="scientific">Apocheima cinerarius</name>
    <name type="common">Moth</name>
    <dbReference type="NCBI Taxonomy" id="706528"/>
    <lineage>
        <taxon>Eukaryota</taxon>
        <taxon>Metazoa</taxon>
        <taxon>Ecdysozoa</taxon>
        <taxon>Arthropoda</taxon>
        <taxon>Hexapoda</taxon>
        <taxon>Insecta</taxon>
        <taxon>Pterygota</taxon>
        <taxon>Neoptera</taxon>
        <taxon>Endopterygota</taxon>
        <taxon>Lepidoptera</taxon>
        <taxon>Glossata</taxon>
        <taxon>Ditrysia</taxon>
        <taxon>Geometroidea</taxon>
        <taxon>Geometridae</taxon>
        <taxon>Ennominae</taxon>
        <taxon>Apocheima</taxon>
    </lineage>
</organism>
<dbReference type="InterPro" id="IPR036682">
    <property type="entry name" value="OS_D_A10/PebIII_sf"/>
</dbReference>
<feature type="signal peptide" evidence="1">
    <location>
        <begin position="1"/>
        <end position="17"/>
    </location>
</feature>
<evidence type="ECO:0000313" key="2">
    <source>
        <dbReference type="EMBL" id="UNG39395.1"/>
    </source>
</evidence>